<feature type="compositionally biased region" description="Low complexity" evidence="2">
    <location>
        <begin position="103"/>
        <end position="115"/>
    </location>
</feature>
<protein>
    <submittedName>
        <fullName evidence="3">Uncharacterized protein</fullName>
    </submittedName>
</protein>
<feature type="coiled-coil region" evidence="1">
    <location>
        <begin position="5"/>
        <end position="59"/>
    </location>
</feature>
<organism evidence="3 4">
    <name type="scientific">Pleurodeles waltl</name>
    <name type="common">Iberian ribbed newt</name>
    <dbReference type="NCBI Taxonomy" id="8319"/>
    <lineage>
        <taxon>Eukaryota</taxon>
        <taxon>Metazoa</taxon>
        <taxon>Chordata</taxon>
        <taxon>Craniata</taxon>
        <taxon>Vertebrata</taxon>
        <taxon>Euteleostomi</taxon>
        <taxon>Amphibia</taxon>
        <taxon>Batrachia</taxon>
        <taxon>Caudata</taxon>
        <taxon>Salamandroidea</taxon>
        <taxon>Salamandridae</taxon>
        <taxon>Pleurodelinae</taxon>
        <taxon>Pleurodeles</taxon>
    </lineage>
</organism>
<evidence type="ECO:0000313" key="4">
    <source>
        <dbReference type="Proteomes" id="UP001066276"/>
    </source>
</evidence>
<evidence type="ECO:0000256" key="1">
    <source>
        <dbReference type="SAM" id="Coils"/>
    </source>
</evidence>
<dbReference type="Proteomes" id="UP001066276">
    <property type="component" value="Chromosome 1_1"/>
</dbReference>
<gene>
    <name evidence="3" type="ORF">NDU88_004419</name>
</gene>
<dbReference type="EMBL" id="JANPWB010000001">
    <property type="protein sequence ID" value="KAJ1216820.1"/>
    <property type="molecule type" value="Genomic_DNA"/>
</dbReference>
<feature type="region of interest" description="Disordered" evidence="2">
    <location>
        <begin position="103"/>
        <end position="157"/>
    </location>
</feature>
<keyword evidence="1" id="KW-0175">Coiled coil</keyword>
<evidence type="ECO:0000256" key="2">
    <source>
        <dbReference type="SAM" id="MobiDB-lite"/>
    </source>
</evidence>
<comment type="caution">
    <text evidence="3">The sequence shown here is derived from an EMBL/GenBank/DDBJ whole genome shotgun (WGS) entry which is preliminary data.</text>
</comment>
<feature type="compositionally biased region" description="Basic residues" evidence="2">
    <location>
        <begin position="135"/>
        <end position="157"/>
    </location>
</feature>
<evidence type="ECO:0000313" key="3">
    <source>
        <dbReference type="EMBL" id="KAJ1216820.1"/>
    </source>
</evidence>
<sequence length="157" mass="18221">MGTLITQAKRRMEAQMNSIEILLKELEGISNQQEVSALLEKMEERIKKKEDEIKTRKAHKFHRDKMDYEHGRIYTFASKYDTLRIKDKMDTKENVNVQLTDLSSDLSSSADESPSNQLDFQGEMRLMQMATSHSSKSRGRGGTRRGRGRRKSNKHQD</sequence>
<proteinExistence type="predicted"/>
<dbReference type="AlphaFoldDB" id="A0AAV7WVL9"/>
<reference evidence="3" key="1">
    <citation type="journal article" date="2022" name="bioRxiv">
        <title>Sequencing and chromosome-scale assembly of the giantPleurodeles waltlgenome.</title>
        <authorList>
            <person name="Brown T."/>
            <person name="Elewa A."/>
            <person name="Iarovenko S."/>
            <person name="Subramanian E."/>
            <person name="Araus A.J."/>
            <person name="Petzold A."/>
            <person name="Susuki M."/>
            <person name="Suzuki K.-i.T."/>
            <person name="Hayashi T."/>
            <person name="Toyoda A."/>
            <person name="Oliveira C."/>
            <person name="Osipova E."/>
            <person name="Leigh N.D."/>
            <person name="Simon A."/>
            <person name="Yun M.H."/>
        </authorList>
    </citation>
    <scope>NUCLEOTIDE SEQUENCE</scope>
    <source>
        <strain evidence="3">20211129_DDA</strain>
        <tissue evidence="3">Liver</tissue>
    </source>
</reference>
<name>A0AAV7WVL9_PLEWA</name>
<accession>A0AAV7WVL9</accession>
<keyword evidence="4" id="KW-1185">Reference proteome</keyword>